<sequence>MPSTPRLLSAVAVTVLLASGCGATVATEPDTTAPGYPVTVTNCGSEVTYDAKPTSVVSNDIGITELLFALGLEDHLAGYTLSEGQDSGVDSSPWRSSFEKVPRLAEKISTEVVQAAGADLVFAGWSYGFGDERGITPESLRRQGIDSYVLTESCRNGNESARGIMPPLEALYTDLRNLGKIFGVSERAERLIAEYKQTVAKASATVPDDKERPSVFLYDAGTDQPLTSGRNAGPHEIISKAGGENIFADLDDSWTTVSWETVVARDPDVILINDYAGGTPITLTEKKEFLRSNPALSSVTAVEQDRFFALPYAALVEGPRNPRAIADFAEYLSTIH</sequence>
<evidence type="ECO:0000259" key="3">
    <source>
        <dbReference type="PROSITE" id="PS50983"/>
    </source>
</evidence>
<proteinExistence type="inferred from homology"/>
<dbReference type="Pfam" id="PF01497">
    <property type="entry name" value="Peripla_BP_2"/>
    <property type="match status" value="1"/>
</dbReference>
<accession>A0A4R2QV90</accession>
<keyword evidence="2" id="KW-0732">Signal</keyword>
<dbReference type="RefSeq" id="WP_132877354.1">
    <property type="nucleotide sequence ID" value="NZ_SLXQ01000004.1"/>
</dbReference>
<dbReference type="PANTHER" id="PTHR30535:SF7">
    <property type="entry name" value="IRON(III) DICITRATE-BINDING PROTEIN"/>
    <property type="match status" value="1"/>
</dbReference>
<dbReference type="InterPro" id="IPR050902">
    <property type="entry name" value="ABC_Transporter_SBP"/>
</dbReference>
<evidence type="ECO:0000256" key="2">
    <source>
        <dbReference type="SAM" id="SignalP"/>
    </source>
</evidence>
<dbReference type="SUPFAM" id="SSF53807">
    <property type="entry name" value="Helical backbone' metal receptor"/>
    <property type="match status" value="1"/>
</dbReference>
<dbReference type="PROSITE" id="PS50983">
    <property type="entry name" value="FE_B12_PBP"/>
    <property type="match status" value="1"/>
</dbReference>
<dbReference type="PANTHER" id="PTHR30535">
    <property type="entry name" value="VITAMIN B12-BINDING PROTEIN"/>
    <property type="match status" value="1"/>
</dbReference>
<dbReference type="Gene3D" id="3.40.50.1980">
    <property type="entry name" value="Nitrogenase molybdenum iron protein domain"/>
    <property type="match status" value="2"/>
</dbReference>
<comment type="caution">
    <text evidence="4">The sequence shown here is derived from an EMBL/GenBank/DDBJ whole genome shotgun (WGS) entry which is preliminary data.</text>
</comment>
<evidence type="ECO:0000313" key="5">
    <source>
        <dbReference type="Proteomes" id="UP000294911"/>
    </source>
</evidence>
<feature type="chain" id="PRO_5020723359" evidence="2">
    <location>
        <begin position="27"/>
        <end position="336"/>
    </location>
</feature>
<dbReference type="AlphaFoldDB" id="A0A4R2QV90"/>
<name>A0A4R2QV90_9PSEU</name>
<evidence type="ECO:0000313" key="4">
    <source>
        <dbReference type="EMBL" id="TCP53647.1"/>
    </source>
</evidence>
<dbReference type="Proteomes" id="UP000294911">
    <property type="component" value="Unassembled WGS sequence"/>
</dbReference>
<dbReference type="PROSITE" id="PS51257">
    <property type="entry name" value="PROKAR_LIPOPROTEIN"/>
    <property type="match status" value="1"/>
</dbReference>
<dbReference type="OrthoDB" id="9797850at2"/>
<protein>
    <submittedName>
        <fullName evidence="4">Iron complex transport system substrate-binding protein</fullName>
    </submittedName>
</protein>
<feature type="domain" description="Fe/B12 periplasmic-binding" evidence="3">
    <location>
        <begin position="55"/>
        <end position="336"/>
    </location>
</feature>
<comment type="similarity">
    <text evidence="1">Belongs to the bacterial solute-binding protein 8 family.</text>
</comment>
<reference evidence="4 5" key="1">
    <citation type="submission" date="2019-03" db="EMBL/GenBank/DDBJ databases">
        <title>Genomic Encyclopedia of Type Strains, Phase IV (KMG-IV): sequencing the most valuable type-strain genomes for metagenomic binning, comparative biology and taxonomic classification.</title>
        <authorList>
            <person name="Goeker M."/>
        </authorList>
    </citation>
    <scope>NUCLEOTIDE SEQUENCE [LARGE SCALE GENOMIC DNA]</scope>
    <source>
        <strain evidence="4 5">DSM 45765</strain>
    </source>
</reference>
<organism evidence="4 5">
    <name type="scientific">Tamaricihabitans halophyticus</name>
    <dbReference type="NCBI Taxonomy" id="1262583"/>
    <lineage>
        <taxon>Bacteria</taxon>
        <taxon>Bacillati</taxon>
        <taxon>Actinomycetota</taxon>
        <taxon>Actinomycetes</taxon>
        <taxon>Pseudonocardiales</taxon>
        <taxon>Pseudonocardiaceae</taxon>
        <taxon>Tamaricihabitans</taxon>
    </lineage>
</organism>
<dbReference type="InterPro" id="IPR002491">
    <property type="entry name" value="ABC_transptr_periplasmic_BD"/>
</dbReference>
<dbReference type="EMBL" id="SLXQ01000004">
    <property type="protein sequence ID" value="TCP53647.1"/>
    <property type="molecule type" value="Genomic_DNA"/>
</dbReference>
<keyword evidence="5" id="KW-1185">Reference proteome</keyword>
<feature type="signal peptide" evidence="2">
    <location>
        <begin position="1"/>
        <end position="26"/>
    </location>
</feature>
<gene>
    <name evidence="4" type="ORF">EV191_104214</name>
</gene>
<dbReference type="CDD" id="cd01148">
    <property type="entry name" value="TroA_a"/>
    <property type="match status" value="1"/>
</dbReference>
<evidence type="ECO:0000256" key="1">
    <source>
        <dbReference type="ARBA" id="ARBA00008814"/>
    </source>
</evidence>